<dbReference type="SUPFAM" id="SSF53098">
    <property type="entry name" value="Ribonuclease H-like"/>
    <property type="match status" value="1"/>
</dbReference>
<feature type="compositionally biased region" description="Basic and acidic residues" evidence="3">
    <location>
        <begin position="2103"/>
        <end position="2120"/>
    </location>
</feature>
<dbReference type="Pfam" id="PF13976">
    <property type="entry name" value="gag_pre-integrs"/>
    <property type="match status" value="1"/>
</dbReference>
<dbReference type="PROSITE" id="PS50994">
    <property type="entry name" value="INTEGRASE"/>
    <property type="match status" value="1"/>
</dbReference>
<gene>
    <name evidence="5" type="ORF">Tco_0857763</name>
</gene>
<feature type="compositionally biased region" description="Acidic residues" evidence="3">
    <location>
        <begin position="390"/>
        <end position="402"/>
    </location>
</feature>
<feature type="compositionally biased region" description="Acidic residues" evidence="3">
    <location>
        <begin position="2192"/>
        <end position="2216"/>
    </location>
</feature>
<dbReference type="InterPro" id="IPR013103">
    <property type="entry name" value="RVT_2"/>
</dbReference>
<feature type="region of interest" description="Disordered" evidence="3">
    <location>
        <begin position="219"/>
        <end position="265"/>
    </location>
</feature>
<name>A0ABQ5B815_9ASTR</name>
<feature type="region of interest" description="Disordered" evidence="3">
    <location>
        <begin position="486"/>
        <end position="509"/>
    </location>
</feature>
<dbReference type="EMBL" id="BQNB010013009">
    <property type="protein sequence ID" value="GJT10721.1"/>
    <property type="molecule type" value="Genomic_DNA"/>
</dbReference>
<dbReference type="CDD" id="cd09272">
    <property type="entry name" value="RNase_HI_RT_Ty1"/>
    <property type="match status" value="1"/>
</dbReference>
<keyword evidence="2" id="KW-0378">Hydrolase</keyword>
<dbReference type="InterPro" id="IPR036397">
    <property type="entry name" value="RNaseH_sf"/>
</dbReference>
<dbReference type="InterPro" id="IPR025724">
    <property type="entry name" value="GAG-pre-integrase_dom"/>
</dbReference>
<feature type="compositionally biased region" description="Acidic residues" evidence="3">
    <location>
        <begin position="323"/>
        <end position="337"/>
    </location>
</feature>
<accession>A0ABQ5B815</accession>
<dbReference type="PANTHER" id="PTHR42648">
    <property type="entry name" value="TRANSPOSASE, PUTATIVE-RELATED"/>
    <property type="match status" value="1"/>
</dbReference>
<dbReference type="Pfam" id="PF00665">
    <property type="entry name" value="rve"/>
    <property type="match status" value="1"/>
</dbReference>
<evidence type="ECO:0000313" key="5">
    <source>
        <dbReference type="EMBL" id="GJT10721.1"/>
    </source>
</evidence>
<keyword evidence="6" id="KW-1185">Reference proteome</keyword>
<feature type="region of interest" description="Disordered" evidence="3">
    <location>
        <begin position="733"/>
        <end position="776"/>
    </location>
</feature>
<reference evidence="5" key="2">
    <citation type="submission" date="2022-01" db="EMBL/GenBank/DDBJ databases">
        <authorList>
            <person name="Yamashiro T."/>
            <person name="Shiraishi A."/>
            <person name="Satake H."/>
            <person name="Nakayama K."/>
        </authorList>
    </citation>
    <scope>NUCLEOTIDE SEQUENCE</scope>
</reference>
<evidence type="ECO:0000256" key="2">
    <source>
        <dbReference type="ARBA" id="ARBA00022801"/>
    </source>
</evidence>
<evidence type="ECO:0000256" key="1">
    <source>
        <dbReference type="ARBA" id="ARBA00022723"/>
    </source>
</evidence>
<dbReference type="InterPro" id="IPR012337">
    <property type="entry name" value="RNaseH-like_sf"/>
</dbReference>
<comment type="caution">
    <text evidence="5">The sequence shown here is derived from an EMBL/GenBank/DDBJ whole genome shotgun (WGS) entry which is preliminary data.</text>
</comment>
<dbReference type="InterPro" id="IPR001584">
    <property type="entry name" value="Integrase_cat-core"/>
</dbReference>
<evidence type="ECO:0000259" key="4">
    <source>
        <dbReference type="PROSITE" id="PS50994"/>
    </source>
</evidence>
<feature type="domain" description="Integrase catalytic" evidence="4">
    <location>
        <begin position="1249"/>
        <end position="1424"/>
    </location>
</feature>
<evidence type="ECO:0000256" key="3">
    <source>
        <dbReference type="SAM" id="MobiDB-lite"/>
    </source>
</evidence>
<feature type="compositionally biased region" description="Acidic residues" evidence="3">
    <location>
        <begin position="345"/>
        <end position="376"/>
    </location>
</feature>
<feature type="compositionally biased region" description="Basic and acidic residues" evidence="3">
    <location>
        <begin position="377"/>
        <end position="389"/>
    </location>
</feature>
<feature type="compositionally biased region" description="Acidic residues" evidence="3">
    <location>
        <begin position="437"/>
        <end position="454"/>
    </location>
</feature>
<organism evidence="5 6">
    <name type="scientific">Tanacetum coccineum</name>
    <dbReference type="NCBI Taxonomy" id="301880"/>
    <lineage>
        <taxon>Eukaryota</taxon>
        <taxon>Viridiplantae</taxon>
        <taxon>Streptophyta</taxon>
        <taxon>Embryophyta</taxon>
        <taxon>Tracheophyta</taxon>
        <taxon>Spermatophyta</taxon>
        <taxon>Magnoliopsida</taxon>
        <taxon>eudicotyledons</taxon>
        <taxon>Gunneridae</taxon>
        <taxon>Pentapetalae</taxon>
        <taxon>asterids</taxon>
        <taxon>campanulids</taxon>
        <taxon>Asterales</taxon>
        <taxon>Asteraceae</taxon>
        <taxon>Asteroideae</taxon>
        <taxon>Anthemideae</taxon>
        <taxon>Anthemidinae</taxon>
        <taxon>Tanacetum</taxon>
    </lineage>
</organism>
<reference evidence="5" key="1">
    <citation type="journal article" date="2022" name="Int. J. Mol. Sci.">
        <title>Draft Genome of Tanacetum Coccineum: Genomic Comparison of Closely Related Tanacetum-Family Plants.</title>
        <authorList>
            <person name="Yamashiro T."/>
            <person name="Shiraishi A."/>
            <person name="Nakayama K."/>
            <person name="Satake H."/>
        </authorList>
    </citation>
    <scope>NUCLEOTIDE SEQUENCE</scope>
</reference>
<dbReference type="PANTHER" id="PTHR42648:SF18">
    <property type="entry name" value="RETROTRANSPOSON, UNCLASSIFIED-LIKE PROTEIN"/>
    <property type="match status" value="1"/>
</dbReference>
<dbReference type="InterPro" id="IPR039537">
    <property type="entry name" value="Retrotran_Ty1/copia-like"/>
</dbReference>
<feature type="compositionally biased region" description="Low complexity" evidence="3">
    <location>
        <begin position="491"/>
        <end position="504"/>
    </location>
</feature>
<feature type="region of interest" description="Disordered" evidence="3">
    <location>
        <begin position="2168"/>
        <end position="2257"/>
    </location>
</feature>
<dbReference type="Pfam" id="PF07727">
    <property type="entry name" value="RVT_2"/>
    <property type="match status" value="1"/>
</dbReference>
<dbReference type="Gene3D" id="3.30.420.10">
    <property type="entry name" value="Ribonuclease H-like superfamily/Ribonuclease H"/>
    <property type="match status" value="1"/>
</dbReference>
<feature type="region of interest" description="Disordered" evidence="3">
    <location>
        <begin position="2103"/>
        <end position="2152"/>
    </location>
</feature>
<proteinExistence type="predicted"/>
<evidence type="ECO:0000313" key="6">
    <source>
        <dbReference type="Proteomes" id="UP001151760"/>
    </source>
</evidence>
<keyword evidence="1" id="KW-0479">Metal-binding</keyword>
<sequence>MLKTLEDDSSQGRKKHIIGLEQFRDILQICPKVGNKKFEEPPLEKEILAFLASLGHSGDIRKITDINVNKLHQPWRSFAAIINKCLSGKPSYDSLRLSQAQILWGMYNKKNVDYAYLLWEDFIFQIENKNTKKGNAMYYPRFTKLVVNFVMDKDPSIPRRNKVNWHYARDDPMFTTINVISRNEDTQLYGAILPVALTNEDIRNSESYKEYYAIASGTIPPKTKGSKKKANTDTITKQKPPTAPKEKKSGKGKQKTTELETISEADLTEAEQLKIITKRSRQETHSSHASGSGADEGTGVTPGVPDAPDYDSEDDISWKSSDDDQDDEQAQDDEDADKNDVNETTQDDEDDDEHDVDEKAQDDDDEEQTESDDDGDDFVHPKLTTHDDDIIHEEETDEDDSFDPTIHTPSRISSSDDEDSDNEVEGTNVEGAKSDEEATYEEDQGNEAVEDTNTDLDGRDDVMTDVILPQVQATQEIEDTHVTLTPVNPDGQQQSSSVSSGFVSNMLNPNQDTGVDDIFGQHTEATSLIDTPVTAIMEPSFTAQINRPPTPYPLVIQTQQPPILTPATTTSSLLQNLPNFASLFGFDYRLKALEDNFSELRQTNQYAEALSSIPSTVDQYLANKMQEAVDVAVQLKYDRIAKSLLLQSTISDINDDGMKKIIHGKVKKEVSKIIPKVEKFVTDQLESEVLVRSSKEANTSHAVAANLSELELKKILIDKEELTQTLSTSTIKTRVGADDDQEPSLGNDRGSKRRSSGKEPLLQCSSETTNKMQERLPLLNLRTHKKSASQSALVGKYASTDVLKVLQTRSSKQVSKDENKQKEESPSHLPWILPEHQEWNSFTMKMEISESTSNKLMDDPTDSMVSPTTRRWTSIFVPLVYRFNVLCRLCKMAIAYSDTNIFEKFQSVKLKNFKKDATLMFSRMMLKEQCPIQVQGNSSLKKSMITTNIHKRSQEYELKTKDKATFYIPCTMSQLMTVETFDFDCHILKSSITPIDSDLITRNTFLLSCSVKLTVTSNPFLLSHLHAFVQVEVPSAFAVVRVVGLKELPFFGLHRDSLELKVLLILSLHTHILFEHGITTTTEVPLRKLTALENETPKPVEPRQSWGSIVSDVPSSSLDECRSSKLFSGTDKFRNDHVAKILGYGDYQIGNVTISRVYYVEGLGHNLFSVGQFCDLNLEVAFHMMASSPICLLSKASKTKSWLWHRCLSHLNFGIINHLARHGLVRGLPKLKFEDHLCCACDMGKSKKKPHIPKSEDTNQEKIYLLHMDLCGPMRVVSINGKKYLLIIVNDYSRFTWAKCLRSKDEALDFIIKFLKMIQVRLKTPVRRIRTENRTEFINQTLREYYEKVGISHETSVARSLQKNGVVERRNHTLIEAACTMLIYTKAPLFLWAEAVATTCYTQNRSIVRLRHGKTPYELLHDKPPDLSFFHVFCALCYPKNDSENLDFDELTAMASEHSNSGPAFHRIYSCQHCTGTYELITPPPSVDYPAPEVVALIHKVIAPVPAVSTGSYSLTNFDQDAPLPSNSQTTPKTQPPIIPNNKYFDHIFLADSILIVYPDHQISEHNSKWTKDHPLENIIGELARPVSTRLQLHEQALFCYYDAFLTFVEPETYKDDLTQSYWIEAMQEELNEFKRLELDELGGILKNKARLVARGYRQEEGINFEESFALVARLEAIRIFVAFAAHMNMVVYQMDIKTAFLNGNLRAEVYVSQPDGFMDPDNPNHVYKLKKALYGLKQAPRAWYDMLSSFLISQDFSKGSVDPTMFIYKEGKKLLLTYDFHFCDPVDPPMMEKSKLDEDKEGKAIDPSHYHGMIGTLLYLTASRPELQFAICMCARSKHIDIRFHFIKEHVENEVIELYFVNTEYELADIFTKALARERIEFLFQQARTIRRTTILRLAVQTYKLSTTFKPKEPNFQVALDVLTLTPFYPAFLITASVPAVYLLEFWATITYQKHHIRLKMNKKSYSFDMETFRNMLLICPKLPGQKFVDPPFVEEILTFIRELGYPGNIKLLSDVKVDTLPQPWRTFGTIINKCLSGKITRINTLHLSRAQILWGLYHQEKVDYVYLLWEDLVFHIENKEFIPQHEFVQRYDAILPALDSKTKSHNQESKATKTDEAPKPSSGKRVTSTAKVAKSGKKKQPAPGLETLSDIALTEAEQMKLAIERSKTQPHISQPIGSSAHEGTGKSSKEEDDDEVNVSEHDDDERTESDNDGEDFVHPNDEEVQGANTEEEEMVENVTREEDEANEAVQGTVKRESWRGRGHSIDSMFNLYTEATSLVDVSVTTIAEPPLVFATTLPPPPTPLTYMQQTPVPTPTIGPSSSLQNHPNFGSLFGFDHRLKTMETEFSEFKQTNQFAKTVSSIPGIVDAYLANMKPSRQLFNCNQTDSEMKLKPKMKTFSINLMKT</sequence>
<dbReference type="Proteomes" id="UP001151760">
    <property type="component" value="Unassembled WGS sequence"/>
</dbReference>
<feature type="compositionally biased region" description="Acidic residues" evidence="3">
    <location>
        <begin position="415"/>
        <end position="424"/>
    </location>
</feature>
<feature type="region of interest" description="Disordered" evidence="3">
    <location>
        <begin position="277"/>
        <end position="459"/>
    </location>
</feature>
<protein>
    <submittedName>
        <fullName evidence="5">Retrovirus-related pol polyprotein from transposon TNT 1-94</fullName>
    </submittedName>
</protein>
<feature type="compositionally biased region" description="Acidic residues" evidence="3">
    <location>
        <begin position="2231"/>
        <end position="2248"/>
    </location>
</feature>